<reference evidence="7 8" key="1">
    <citation type="journal article" date="2016" name="Nat. Commun.">
        <title>Thousands of microbial genomes shed light on interconnected biogeochemical processes in an aquifer system.</title>
        <authorList>
            <person name="Anantharaman K."/>
            <person name="Brown C.T."/>
            <person name="Hug L.A."/>
            <person name="Sharon I."/>
            <person name="Castelle C.J."/>
            <person name="Probst A.J."/>
            <person name="Thomas B.C."/>
            <person name="Singh A."/>
            <person name="Wilkins M.J."/>
            <person name="Karaoz U."/>
            <person name="Brodie E.L."/>
            <person name="Williams K.H."/>
            <person name="Hubbard S.S."/>
            <person name="Banfield J.F."/>
        </authorList>
    </citation>
    <scope>NUCLEOTIDE SEQUENCE [LARGE SCALE GENOMIC DNA]</scope>
</reference>
<evidence type="ECO:0000256" key="1">
    <source>
        <dbReference type="ARBA" id="ARBA00006598"/>
    </source>
</evidence>
<accession>A0A1F6AHB7</accession>
<dbReference type="SUPFAM" id="SSF143034">
    <property type="entry name" value="L35p-like"/>
    <property type="match status" value="1"/>
</dbReference>
<feature type="compositionally biased region" description="Basic residues" evidence="6">
    <location>
        <begin position="24"/>
        <end position="43"/>
    </location>
</feature>
<dbReference type="STRING" id="1798392.A3A79_00415"/>
<evidence type="ECO:0000256" key="3">
    <source>
        <dbReference type="ARBA" id="ARBA00023274"/>
    </source>
</evidence>
<comment type="similarity">
    <text evidence="1 4 5">Belongs to the bacterial ribosomal protein bL35 family.</text>
</comment>
<dbReference type="PRINTS" id="PR00064">
    <property type="entry name" value="RIBOSOMALL35"/>
</dbReference>
<dbReference type="Pfam" id="PF01632">
    <property type="entry name" value="Ribosomal_L35p"/>
    <property type="match status" value="1"/>
</dbReference>
<evidence type="ECO:0000256" key="5">
    <source>
        <dbReference type="RuleBase" id="RU000568"/>
    </source>
</evidence>
<dbReference type="Gene3D" id="4.10.410.60">
    <property type="match status" value="1"/>
</dbReference>
<dbReference type="InterPro" id="IPR037229">
    <property type="entry name" value="Ribosomal_bL35_sf"/>
</dbReference>
<gene>
    <name evidence="4" type="primary">rpmI</name>
    <name evidence="7" type="ORF">A3A79_00415</name>
</gene>
<dbReference type="GO" id="GO:0006412">
    <property type="term" value="P:translation"/>
    <property type="evidence" value="ECO:0007669"/>
    <property type="project" value="UniProtKB-UniRule"/>
</dbReference>
<dbReference type="PANTHER" id="PTHR33343:SF1">
    <property type="entry name" value="LARGE RIBOSOMAL SUBUNIT PROTEIN BL35M"/>
    <property type="match status" value="1"/>
</dbReference>
<dbReference type="GO" id="GO:0003735">
    <property type="term" value="F:structural constituent of ribosome"/>
    <property type="evidence" value="ECO:0007669"/>
    <property type="project" value="InterPro"/>
</dbReference>
<feature type="region of interest" description="Disordered" evidence="6">
    <location>
        <begin position="24"/>
        <end position="48"/>
    </location>
</feature>
<keyword evidence="2 4" id="KW-0689">Ribosomal protein</keyword>
<organism evidence="7 8">
    <name type="scientific">Candidatus Gottesmanbacteria bacterium RIFCSPLOWO2_01_FULL_43_11b</name>
    <dbReference type="NCBI Taxonomy" id="1798392"/>
    <lineage>
        <taxon>Bacteria</taxon>
        <taxon>Candidatus Gottesmaniibacteriota</taxon>
    </lineage>
</organism>
<dbReference type="EMBL" id="MFJV01000001">
    <property type="protein sequence ID" value="OGG23657.1"/>
    <property type="molecule type" value="Genomic_DNA"/>
</dbReference>
<protein>
    <recommendedName>
        <fullName evidence="4">Large ribosomal subunit protein bL35</fullName>
    </recommendedName>
</protein>
<dbReference type="InterPro" id="IPR001706">
    <property type="entry name" value="Ribosomal_bL35"/>
</dbReference>
<evidence type="ECO:0000256" key="4">
    <source>
        <dbReference type="HAMAP-Rule" id="MF_00514"/>
    </source>
</evidence>
<dbReference type="PANTHER" id="PTHR33343">
    <property type="entry name" value="54S RIBOSOMAL PROTEIN BL35M"/>
    <property type="match status" value="1"/>
</dbReference>
<evidence type="ECO:0000313" key="7">
    <source>
        <dbReference type="EMBL" id="OGG23657.1"/>
    </source>
</evidence>
<comment type="caution">
    <text evidence="7">The sequence shown here is derived from an EMBL/GenBank/DDBJ whole genome shotgun (WGS) entry which is preliminary data.</text>
</comment>
<dbReference type="HAMAP" id="MF_00514">
    <property type="entry name" value="Ribosomal_bL35"/>
    <property type="match status" value="1"/>
</dbReference>
<dbReference type="InterPro" id="IPR021137">
    <property type="entry name" value="Ribosomal_bL35-like"/>
</dbReference>
<evidence type="ECO:0000256" key="2">
    <source>
        <dbReference type="ARBA" id="ARBA00022980"/>
    </source>
</evidence>
<sequence length="65" mass="7852">MMKVKTKKIVSKRFKVTGTGKIMHRVQGARHLRRKKSKRRQRRQDKMVQVTTRAFERNIARFLDV</sequence>
<dbReference type="AlphaFoldDB" id="A0A1F6AHB7"/>
<evidence type="ECO:0000256" key="6">
    <source>
        <dbReference type="SAM" id="MobiDB-lite"/>
    </source>
</evidence>
<dbReference type="Proteomes" id="UP000178759">
    <property type="component" value="Unassembled WGS sequence"/>
</dbReference>
<dbReference type="NCBIfam" id="TIGR00001">
    <property type="entry name" value="rpmI_bact"/>
    <property type="match status" value="1"/>
</dbReference>
<dbReference type="GO" id="GO:0015934">
    <property type="term" value="C:large ribosomal subunit"/>
    <property type="evidence" value="ECO:0007669"/>
    <property type="project" value="TreeGrafter"/>
</dbReference>
<name>A0A1F6AHB7_9BACT</name>
<evidence type="ECO:0000313" key="8">
    <source>
        <dbReference type="Proteomes" id="UP000178759"/>
    </source>
</evidence>
<proteinExistence type="inferred from homology"/>
<keyword evidence="3 4" id="KW-0687">Ribonucleoprotein</keyword>